<feature type="transmembrane region" description="Helical" evidence="6">
    <location>
        <begin position="323"/>
        <end position="345"/>
    </location>
</feature>
<dbReference type="PANTHER" id="PTHR23513:SF11">
    <property type="entry name" value="STAPHYLOFERRIN A TRANSPORTER"/>
    <property type="match status" value="1"/>
</dbReference>
<dbReference type="InterPro" id="IPR011701">
    <property type="entry name" value="MFS"/>
</dbReference>
<dbReference type="GO" id="GO:0022857">
    <property type="term" value="F:transmembrane transporter activity"/>
    <property type="evidence" value="ECO:0007669"/>
    <property type="project" value="InterPro"/>
</dbReference>
<dbReference type="Gene3D" id="1.20.1250.20">
    <property type="entry name" value="MFS general substrate transporter like domains"/>
    <property type="match status" value="1"/>
</dbReference>
<feature type="transmembrane region" description="Helical" evidence="6">
    <location>
        <begin position="31"/>
        <end position="55"/>
    </location>
</feature>
<comment type="caution">
    <text evidence="7">The sequence shown here is derived from an EMBL/GenBank/DDBJ whole genome shotgun (WGS) entry which is preliminary data.</text>
</comment>
<comment type="subcellular location">
    <subcellularLocation>
        <location evidence="1">Cell membrane</location>
        <topology evidence="1">Multi-pass membrane protein</topology>
    </subcellularLocation>
</comment>
<gene>
    <name evidence="7" type="ORF">HDA36_000637</name>
</gene>
<feature type="transmembrane region" description="Helical" evidence="6">
    <location>
        <begin position="237"/>
        <end position="256"/>
    </location>
</feature>
<dbReference type="Proteomes" id="UP000572635">
    <property type="component" value="Unassembled WGS sequence"/>
</dbReference>
<feature type="transmembrane region" description="Helical" evidence="6">
    <location>
        <begin position="268"/>
        <end position="288"/>
    </location>
</feature>
<keyword evidence="5 6" id="KW-0472">Membrane</keyword>
<feature type="transmembrane region" description="Helical" evidence="6">
    <location>
        <begin position="300"/>
        <end position="317"/>
    </location>
</feature>
<feature type="transmembrane region" description="Helical" evidence="6">
    <location>
        <begin position="118"/>
        <end position="135"/>
    </location>
</feature>
<dbReference type="GO" id="GO:0005886">
    <property type="term" value="C:plasma membrane"/>
    <property type="evidence" value="ECO:0007669"/>
    <property type="project" value="UniProtKB-SubCell"/>
</dbReference>
<evidence type="ECO:0000313" key="8">
    <source>
        <dbReference type="Proteomes" id="UP000572635"/>
    </source>
</evidence>
<keyword evidence="4 6" id="KW-1133">Transmembrane helix</keyword>
<evidence type="ECO:0000256" key="1">
    <source>
        <dbReference type="ARBA" id="ARBA00004651"/>
    </source>
</evidence>
<feature type="transmembrane region" description="Helical" evidence="6">
    <location>
        <begin position="357"/>
        <end position="380"/>
    </location>
</feature>
<accession>A0A7W8VC42</accession>
<keyword evidence="8" id="KW-1185">Reference proteome</keyword>
<dbReference type="RefSeq" id="WP_184388513.1">
    <property type="nucleotide sequence ID" value="NZ_BAAAJD010000023.1"/>
</dbReference>
<keyword evidence="3 6" id="KW-0812">Transmembrane</keyword>
<sequence length="423" mass="42041">MPSSAADGRSADVSGPRQGYAGALAVPEFRVLFAAEVLAILAQVAVQVTLSVLIFQRTGSPLLSALAFALGFLPHLLGASLLSAAADRFPARRVMVAAQGAVGAVMAAMALPGTPIPVMLALLAVSGTIAPVYSGSRSAALADVLPAEVFPLGRSLLRMAAQTAQIAGFSFGGTLLLLVRPSTALLVAAALMAASAALIGLGTPARPARQAAGAGGRLLGDSLAGVREAFGAPRLRAVLLLIWVPPALAVWPEALAAPLADGMGGGPLLVALLLTADPVGTVAGELLAGSLLTAEQRRRWMVPAALLVFAPFPVFLADPAPAVAVAALAVGALGFGYTLAVDALLLEAAPEALRGRVFAISSAGMMITQGAGFAAAGAVAEFAPPGAAVAAAGVCGAAVVLGLGLRFLPGRAARDDFSGRPRS</sequence>
<dbReference type="Pfam" id="PF07690">
    <property type="entry name" value="MFS_1"/>
    <property type="match status" value="1"/>
</dbReference>
<dbReference type="PANTHER" id="PTHR23513">
    <property type="entry name" value="INTEGRAL MEMBRANE EFFLUX PROTEIN-RELATED"/>
    <property type="match status" value="1"/>
</dbReference>
<protein>
    <submittedName>
        <fullName evidence="7">Putative MFS family arabinose efflux permease</fullName>
    </submittedName>
</protein>
<feature type="transmembrane region" description="Helical" evidence="6">
    <location>
        <begin position="386"/>
        <end position="408"/>
    </location>
</feature>
<evidence type="ECO:0000256" key="4">
    <source>
        <dbReference type="ARBA" id="ARBA00022989"/>
    </source>
</evidence>
<dbReference type="SUPFAM" id="SSF103473">
    <property type="entry name" value="MFS general substrate transporter"/>
    <property type="match status" value="1"/>
</dbReference>
<evidence type="ECO:0000313" key="7">
    <source>
        <dbReference type="EMBL" id="MBB5430553.1"/>
    </source>
</evidence>
<feature type="transmembrane region" description="Helical" evidence="6">
    <location>
        <begin position="61"/>
        <end position="82"/>
    </location>
</feature>
<dbReference type="EMBL" id="JACHDB010000001">
    <property type="protein sequence ID" value="MBB5430553.1"/>
    <property type="molecule type" value="Genomic_DNA"/>
</dbReference>
<evidence type="ECO:0000256" key="6">
    <source>
        <dbReference type="SAM" id="Phobius"/>
    </source>
</evidence>
<name>A0A7W8VC42_9ACTN</name>
<feature type="transmembrane region" description="Helical" evidence="6">
    <location>
        <begin position="184"/>
        <end position="201"/>
    </location>
</feature>
<proteinExistence type="predicted"/>
<dbReference type="AlphaFoldDB" id="A0A7W8VC42"/>
<evidence type="ECO:0000256" key="5">
    <source>
        <dbReference type="ARBA" id="ARBA00023136"/>
    </source>
</evidence>
<evidence type="ECO:0000256" key="2">
    <source>
        <dbReference type="ARBA" id="ARBA00022475"/>
    </source>
</evidence>
<keyword evidence="2" id="KW-1003">Cell membrane</keyword>
<feature type="transmembrane region" description="Helical" evidence="6">
    <location>
        <begin position="156"/>
        <end position="178"/>
    </location>
</feature>
<evidence type="ECO:0000256" key="3">
    <source>
        <dbReference type="ARBA" id="ARBA00022692"/>
    </source>
</evidence>
<organism evidence="7 8">
    <name type="scientific">Nocardiopsis composta</name>
    <dbReference type="NCBI Taxonomy" id="157465"/>
    <lineage>
        <taxon>Bacteria</taxon>
        <taxon>Bacillati</taxon>
        <taxon>Actinomycetota</taxon>
        <taxon>Actinomycetes</taxon>
        <taxon>Streptosporangiales</taxon>
        <taxon>Nocardiopsidaceae</taxon>
        <taxon>Nocardiopsis</taxon>
    </lineage>
</organism>
<reference evidence="7 8" key="1">
    <citation type="submission" date="2020-08" db="EMBL/GenBank/DDBJ databases">
        <title>Sequencing the genomes of 1000 actinobacteria strains.</title>
        <authorList>
            <person name="Klenk H.-P."/>
        </authorList>
    </citation>
    <scope>NUCLEOTIDE SEQUENCE [LARGE SCALE GENOMIC DNA]</scope>
    <source>
        <strain evidence="7 8">DSM 44551</strain>
    </source>
</reference>
<dbReference type="InterPro" id="IPR036259">
    <property type="entry name" value="MFS_trans_sf"/>
</dbReference>